<dbReference type="OMA" id="MTRGNED"/>
<dbReference type="Proteomes" id="UP000030748">
    <property type="component" value="Unassembled WGS sequence"/>
</dbReference>
<evidence type="ECO:0000313" key="7">
    <source>
        <dbReference type="EMBL" id="EYU25164.1"/>
    </source>
</evidence>
<evidence type="ECO:0000256" key="1">
    <source>
        <dbReference type="ARBA" id="ARBA00004167"/>
    </source>
</evidence>
<dbReference type="AlphaFoldDB" id="A0A022QC08"/>
<dbReference type="Gene3D" id="2.60.40.1820">
    <property type="match status" value="1"/>
</dbReference>
<evidence type="ECO:0000313" key="8">
    <source>
        <dbReference type="Proteomes" id="UP000030748"/>
    </source>
</evidence>
<dbReference type="eggNOG" id="ENOG502S2JE">
    <property type="taxonomic scope" value="Eukaryota"/>
</dbReference>
<feature type="domain" description="Late embryogenesis abundant protein LEA-2 subgroup" evidence="6">
    <location>
        <begin position="72"/>
        <end position="170"/>
    </location>
</feature>
<protein>
    <recommendedName>
        <fullName evidence="6">Late embryogenesis abundant protein LEA-2 subgroup domain-containing protein</fullName>
    </recommendedName>
</protein>
<dbReference type="PANTHER" id="PTHR31234:SF65">
    <property type="entry name" value="LATE EMBRYOGENESIS ABUNDANT PROTEIN, LEA_2 SUBGROUP"/>
    <property type="match status" value="1"/>
</dbReference>
<evidence type="ECO:0000256" key="5">
    <source>
        <dbReference type="SAM" id="Phobius"/>
    </source>
</evidence>
<gene>
    <name evidence="7" type="ORF">MIMGU_mgv1a014548mg</name>
</gene>
<dbReference type="KEGG" id="egt:105971626"/>
<dbReference type="GO" id="GO:0016020">
    <property type="term" value="C:membrane"/>
    <property type="evidence" value="ECO:0007669"/>
    <property type="project" value="UniProtKB-SubCell"/>
</dbReference>
<feature type="transmembrane region" description="Helical" evidence="5">
    <location>
        <begin position="15"/>
        <end position="38"/>
    </location>
</feature>
<keyword evidence="3 5" id="KW-1133">Transmembrane helix</keyword>
<name>A0A022QC08_ERYGU</name>
<dbReference type="InterPro" id="IPR044839">
    <property type="entry name" value="NDR1-like"/>
</dbReference>
<dbReference type="InterPro" id="IPR004864">
    <property type="entry name" value="LEA_2"/>
</dbReference>
<dbReference type="GO" id="GO:0098542">
    <property type="term" value="P:defense response to other organism"/>
    <property type="evidence" value="ECO:0007669"/>
    <property type="project" value="InterPro"/>
</dbReference>
<comment type="subcellular location">
    <subcellularLocation>
        <location evidence="1">Membrane</location>
        <topology evidence="1">Single-pass membrane protein</topology>
    </subcellularLocation>
</comment>
<evidence type="ECO:0000256" key="4">
    <source>
        <dbReference type="ARBA" id="ARBA00023136"/>
    </source>
</evidence>
<sequence>MHRTNPRIPTNRRKCIAIIVAAIILQTLIIVVFGLIFLRVTTPKVRFSSVTVEKLTVNSTTPSFSIRLKGEVTVKNKNFGHFKFSDSEISVLYRGSAVGNAAVPGGRAGARSTKKLNVTVAAESKSGTTPNLRGDLNSGKIALTGQATLSGKIHLFKVIKKRKTATMDCRMDVNTKTRAVENLECN</sequence>
<keyword evidence="4 5" id="KW-0472">Membrane</keyword>
<evidence type="ECO:0000256" key="3">
    <source>
        <dbReference type="ARBA" id="ARBA00022989"/>
    </source>
</evidence>
<keyword evidence="8" id="KW-1185">Reference proteome</keyword>
<accession>A0A022QC08</accession>
<dbReference type="PhylomeDB" id="A0A022QC08"/>
<dbReference type="OrthoDB" id="1894389at2759"/>
<evidence type="ECO:0000256" key="2">
    <source>
        <dbReference type="ARBA" id="ARBA00022692"/>
    </source>
</evidence>
<dbReference type="PANTHER" id="PTHR31234">
    <property type="entry name" value="LATE EMBRYOGENESIS ABUNDANT (LEA) HYDROXYPROLINE-RICH GLYCOPROTEIN FAMILY"/>
    <property type="match status" value="1"/>
</dbReference>
<proteinExistence type="predicted"/>
<reference evidence="7 8" key="1">
    <citation type="journal article" date="2013" name="Proc. Natl. Acad. Sci. U.S.A.">
        <title>Fine-scale variation in meiotic recombination in Mimulus inferred from population shotgun sequencing.</title>
        <authorList>
            <person name="Hellsten U."/>
            <person name="Wright K.M."/>
            <person name="Jenkins J."/>
            <person name="Shu S."/>
            <person name="Yuan Y."/>
            <person name="Wessler S.R."/>
            <person name="Schmutz J."/>
            <person name="Willis J.H."/>
            <person name="Rokhsar D.S."/>
        </authorList>
    </citation>
    <scope>NUCLEOTIDE SEQUENCE [LARGE SCALE GENOMIC DNA]</scope>
    <source>
        <strain evidence="8">cv. DUN x IM62</strain>
    </source>
</reference>
<keyword evidence="2 5" id="KW-0812">Transmembrane</keyword>
<dbReference type="Pfam" id="PF03168">
    <property type="entry name" value="LEA_2"/>
    <property type="match status" value="1"/>
</dbReference>
<dbReference type="EMBL" id="KI632098">
    <property type="protein sequence ID" value="EYU25164.1"/>
    <property type="molecule type" value="Genomic_DNA"/>
</dbReference>
<organism evidence="7 8">
    <name type="scientific">Erythranthe guttata</name>
    <name type="common">Yellow monkey flower</name>
    <name type="synonym">Mimulus guttatus</name>
    <dbReference type="NCBI Taxonomy" id="4155"/>
    <lineage>
        <taxon>Eukaryota</taxon>
        <taxon>Viridiplantae</taxon>
        <taxon>Streptophyta</taxon>
        <taxon>Embryophyta</taxon>
        <taxon>Tracheophyta</taxon>
        <taxon>Spermatophyta</taxon>
        <taxon>Magnoliopsida</taxon>
        <taxon>eudicotyledons</taxon>
        <taxon>Gunneridae</taxon>
        <taxon>Pentapetalae</taxon>
        <taxon>asterids</taxon>
        <taxon>lamiids</taxon>
        <taxon>Lamiales</taxon>
        <taxon>Phrymaceae</taxon>
        <taxon>Erythranthe</taxon>
    </lineage>
</organism>
<evidence type="ECO:0000259" key="6">
    <source>
        <dbReference type="Pfam" id="PF03168"/>
    </source>
</evidence>
<dbReference type="STRING" id="4155.A0A022QC08"/>